<accession>A0A0A9A116</accession>
<dbReference type="AlphaFoldDB" id="A0A0A9A116"/>
<protein>
    <submittedName>
        <fullName evidence="1">Uncharacterized protein</fullName>
    </submittedName>
</protein>
<dbReference type="EMBL" id="GBRH01254282">
    <property type="protein sequence ID" value="JAD43613.1"/>
    <property type="molecule type" value="Transcribed_RNA"/>
</dbReference>
<sequence length="56" mass="6729">MVTINPQLWQFQQTSKSLLSARDFFSCTDYYQSVILFLWKQRLVDDHVEKIKTSLM</sequence>
<proteinExistence type="predicted"/>
<reference evidence="1" key="1">
    <citation type="submission" date="2014-09" db="EMBL/GenBank/DDBJ databases">
        <authorList>
            <person name="Magalhaes I.L.F."/>
            <person name="Oliveira U."/>
            <person name="Santos F.R."/>
            <person name="Vidigal T.H.D.A."/>
            <person name="Brescovit A.D."/>
            <person name="Santos A.J."/>
        </authorList>
    </citation>
    <scope>NUCLEOTIDE SEQUENCE</scope>
    <source>
        <tissue evidence="1">Shoot tissue taken approximately 20 cm above the soil surface</tissue>
    </source>
</reference>
<reference evidence="1" key="2">
    <citation type="journal article" date="2015" name="Data Brief">
        <title>Shoot transcriptome of the giant reed, Arundo donax.</title>
        <authorList>
            <person name="Barrero R.A."/>
            <person name="Guerrero F.D."/>
            <person name="Moolhuijzen P."/>
            <person name="Goolsby J.A."/>
            <person name="Tidwell J."/>
            <person name="Bellgard S.E."/>
            <person name="Bellgard M.I."/>
        </authorList>
    </citation>
    <scope>NUCLEOTIDE SEQUENCE</scope>
    <source>
        <tissue evidence="1">Shoot tissue taken approximately 20 cm above the soil surface</tissue>
    </source>
</reference>
<name>A0A0A9A116_ARUDO</name>
<organism evidence="1">
    <name type="scientific">Arundo donax</name>
    <name type="common">Giant reed</name>
    <name type="synonym">Donax arundinaceus</name>
    <dbReference type="NCBI Taxonomy" id="35708"/>
    <lineage>
        <taxon>Eukaryota</taxon>
        <taxon>Viridiplantae</taxon>
        <taxon>Streptophyta</taxon>
        <taxon>Embryophyta</taxon>
        <taxon>Tracheophyta</taxon>
        <taxon>Spermatophyta</taxon>
        <taxon>Magnoliopsida</taxon>
        <taxon>Liliopsida</taxon>
        <taxon>Poales</taxon>
        <taxon>Poaceae</taxon>
        <taxon>PACMAD clade</taxon>
        <taxon>Arundinoideae</taxon>
        <taxon>Arundineae</taxon>
        <taxon>Arundo</taxon>
    </lineage>
</organism>
<evidence type="ECO:0000313" key="1">
    <source>
        <dbReference type="EMBL" id="JAD43613.1"/>
    </source>
</evidence>